<dbReference type="InterPro" id="IPR007484">
    <property type="entry name" value="Peptidase_M28"/>
</dbReference>
<dbReference type="Proteomes" id="UP000663891">
    <property type="component" value="Unassembled WGS sequence"/>
</dbReference>
<sequence>MMKKTKIYIVLGIILFLIIITIALVASTLGIVVRKSKTETENVECNEGALVCSISSNDLMKHLQQLQNIADESNGTRAIHTKGFNQTFDYIYNYLKTNTNLKVQTEYFSYMKFILNNKPMLSTNINGSQMNYTYGLEHDFTYLRNSGSSDFNTTFQLTSIPNFGCDESDWLNVTSSSSLRDKIALIKRGNCTFTEKSLLAAKYGVVGLLIYNDGTAPNRYSPVSGRVDQNITFPALSISYQIASSLVNAIQNVATNVVVRIHISTTKYPEPVGNICAHTITGDATQTIVIGSHTDSVPEGPGINDDGSGTATNLVLATNLDRLFQTSSYSPYKYRVKFCWWGAEEVGIVGSGYHVSQAKYSTITGERISDYLVNLNYDMLGSPNFQMGIYDGHTANFSTTPPKAIPGSVRLTELFRNWFIDQNLPYTISELGGGSDYASFLAAGIVISGLNSGISDIKTKEERDYYNRLLGQGNGGVANAEHDPCYHQSCDSLANINPLGHEKLSKAAAYILEYLGRHSDLRSYLYPSDEIRQLEKISTYRSTEKDNVQYVFYRINDL</sequence>
<dbReference type="PANTHER" id="PTHR12147:SF26">
    <property type="entry name" value="PEPTIDASE M28 DOMAIN-CONTAINING PROTEIN"/>
    <property type="match status" value="1"/>
</dbReference>
<dbReference type="SUPFAM" id="SSF53187">
    <property type="entry name" value="Zn-dependent exopeptidases"/>
    <property type="match status" value="1"/>
</dbReference>
<protein>
    <recommendedName>
        <fullName evidence="9">Peptide hydrolase</fullName>
    </recommendedName>
</protein>
<dbReference type="Pfam" id="PF04389">
    <property type="entry name" value="Peptidase_M28"/>
    <property type="match status" value="1"/>
</dbReference>
<accession>A0A814LI47</accession>
<dbReference type="Gene3D" id="3.50.30.30">
    <property type="match status" value="1"/>
</dbReference>
<keyword evidence="3" id="KW-0812">Transmembrane</keyword>
<dbReference type="AlphaFoldDB" id="A0A814LI47"/>
<dbReference type="GO" id="GO:0006508">
    <property type="term" value="P:proteolysis"/>
    <property type="evidence" value="ECO:0007669"/>
    <property type="project" value="InterPro"/>
</dbReference>
<name>A0A814LI47_9BILA</name>
<proteinExistence type="inferred from homology"/>
<dbReference type="InterPro" id="IPR045175">
    <property type="entry name" value="M28_fam"/>
</dbReference>
<dbReference type="Proteomes" id="UP000663845">
    <property type="component" value="Unassembled WGS sequence"/>
</dbReference>
<dbReference type="EMBL" id="CAJNOG010000198">
    <property type="protein sequence ID" value="CAF1066091.1"/>
    <property type="molecule type" value="Genomic_DNA"/>
</dbReference>
<reference evidence="7" key="1">
    <citation type="submission" date="2021-02" db="EMBL/GenBank/DDBJ databases">
        <authorList>
            <person name="Nowell W R."/>
        </authorList>
    </citation>
    <scope>NUCLEOTIDE SEQUENCE</scope>
</reference>
<keyword evidence="3" id="KW-1133">Transmembrane helix</keyword>
<evidence type="ECO:0000256" key="1">
    <source>
        <dbReference type="ARBA" id="ARBA00001947"/>
    </source>
</evidence>
<dbReference type="GO" id="GO:0008235">
    <property type="term" value="F:metalloexopeptidase activity"/>
    <property type="evidence" value="ECO:0007669"/>
    <property type="project" value="InterPro"/>
</dbReference>
<evidence type="ECO:0000313" key="6">
    <source>
        <dbReference type="EMBL" id="CAF1031439.1"/>
    </source>
</evidence>
<dbReference type="Gene3D" id="3.40.630.10">
    <property type="entry name" value="Zn peptidases"/>
    <property type="match status" value="1"/>
</dbReference>
<feature type="domain" description="PA" evidence="4">
    <location>
        <begin position="156"/>
        <end position="244"/>
    </location>
</feature>
<organism evidence="7 8">
    <name type="scientific">Adineta steineri</name>
    <dbReference type="NCBI Taxonomy" id="433720"/>
    <lineage>
        <taxon>Eukaryota</taxon>
        <taxon>Metazoa</taxon>
        <taxon>Spiralia</taxon>
        <taxon>Gnathifera</taxon>
        <taxon>Rotifera</taxon>
        <taxon>Eurotatoria</taxon>
        <taxon>Bdelloidea</taxon>
        <taxon>Adinetida</taxon>
        <taxon>Adinetidae</taxon>
        <taxon>Adineta</taxon>
    </lineage>
</organism>
<feature type="transmembrane region" description="Helical" evidence="3">
    <location>
        <begin position="7"/>
        <end position="33"/>
    </location>
</feature>
<dbReference type="PANTHER" id="PTHR12147">
    <property type="entry name" value="METALLOPEPTIDASE M28 FAMILY MEMBER"/>
    <property type="match status" value="1"/>
</dbReference>
<comment type="caution">
    <text evidence="7">The sequence shown here is derived from an EMBL/GenBank/DDBJ whole genome shotgun (WGS) entry which is preliminary data.</text>
</comment>
<evidence type="ECO:0000256" key="2">
    <source>
        <dbReference type="ARBA" id="ARBA00005634"/>
    </source>
</evidence>
<gene>
    <name evidence="7" type="ORF">JYZ213_LOCUS19491</name>
    <name evidence="6" type="ORF">VCS650_LOCUS16354</name>
</gene>
<evidence type="ECO:0008006" key="9">
    <source>
        <dbReference type="Google" id="ProtNLM"/>
    </source>
</evidence>
<evidence type="ECO:0000313" key="8">
    <source>
        <dbReference type="Proteomes" id="UP000663845"/>
    </source>
</evidence>
<keyword evidence="3" id="KW-0472">Membrane</keyword>
<evidence type="ECO:0000256" key="3">
    <source>
        <dbReference type="SAM" id="Phobius"/>
    </source>
</evidence>
<dbReference type="Pfam" id="PF02225">
    <property type="entry name" value="PA"/>
    <property type="match status" value="1"/>
</dbReference>
<dbReference type="OrthoDB" id="5357315at2759"/>
<evidence type="ECO:0000259" key="4">
    <source>
        <dbReference type="Pfam" id="PF02225"/>
    </source>
</evidence>
<comment type="similarity">
    <text evidence="2">Belongs to the peptidase M28 family. M28B subfamily.</text>
</comment>
<evidence type="ECO:0000313" key="7">
    <source>
        <dbReference type="EMBL" id="CAF1066091.1"/>
    </source>
</evidence>
<feature type="domain" description="Peptidase M28" evidence="5">
    <location>
        <begin position="278"/>
        <end position="510"/>
    </location>
</feature>
<comment type="cofactor">
    <cofactor evidence="1">
        <name>Zn(2+)</name>
        <dbReference type="ChEBI" id="CHEBI:29105"/>
    </cofactor>
</comment>
<dbReference type="SUPFAM" id="SSF52025">
    <property type="entry name" value="PA domain"/>
    <property type="match status" value="1"/>
</dbReference>
<dbReference type="InterPro" id="IPR046450">
    <property type="entry name" value="PA_dom_sf"/>
</dbReference>
<dbReference type="EMBL" id="CAJNON010000146">
    <property type="protein sequence ID" value="CAF1031439.1"/>
    <property type="molecule type" value="Genomic_DNA"/>
</dbReference>
<dbReference type="InterPro" id="IPR003137">
    <property type="entry name" value="PA_domain"/>
</dbReference>
<evidence type="ECO:0000259" key="5">
    <source>
        <dbReference type="Pfam" id="PF04389"/>
    </source>
</evidence>